<evidence type="ECO:0008006" key="5">
    <source>
        <dbReference type="Google" id="ProtNLM"/>
    </source>
</evidence>
<dbReference type="EMBL" id="QVQW01000017">
    <property type="protein sequence ID" value="RKU45918.1"/>
    <property type="molecule type" value="Genomic_DNA"/>
</dbReference>
<keyword evidence="2" id="KW-0472">Membrane</keyword>
<dbReference type="Proteomes" id="UP000275385">
    <property type="component" value="Unassembled WGS sequence"/>
</dbReference>
<feature type="compositionally biased region" description="Basic and acidic residues" evidence="1">
    <location>
        <begin position="385"/>
        <end position="402"/>
    </location>
</feature>
<feature type="region of interest" description="Disordered" evidence="1">
    <location>
        <begin position="164"/>
        <end position="489"/>
    </location>
</feature>
<evidence type="ECO:0000313" key="3">
    <source>
        <dbReference type="EMBL" id="RKU45918.1"/>
    </source>
</evidence>
<reference evidence="3 4" key="1">
    <citation type="submission" date="2018-08" db="EMBL/GenBank/DDBJ databases">
        <title>Draft genome of the lignicolous fungus Coniochaeta pulveracea.</title>
        <authorList>
            <person name="Borstlap C.J."/>
            <person name="De Witt R.N."/>
            <person name="Botha A."/>
            <person name="Volschenk H."/>
        </authorList>
    </citation>
    <scope>NUCLEOTIDE SEQUENCE [LARGE SCALE GENOMIC DNA]</scope>
    <source>
        <strain evidence="3 4">CAB683</strain>
    </source>
</reference>
<feature type="compositionally biased region" description="Basic and acidic residues" evidence="1">
    <location>
        <begin position="183"/>
        <end position="204"/>
    </location>
</feature>
<feature type="compositionally biased region" description="Basic residues" evidence="1">
    <location>
        <begin position="403"/>
        <end position="415"/>
    </location>
</feature>
<keyword evidence="2" id="KW-0812">Transmembrane</keyword>
<gene>
    <name evidence="3" type="ORF">DL546_001972</name>
</gene>
<protein>
    <recommendedName>
        <fullName evidence="5">Endosomal spry domain-containing protein</fullName>
    </recommendedName>
</protein>
<dbReference type="STRING" id="177199.A0A420YDF4"/>
<feature type="compositionally biased region" description="Polar residues" evidence="1">
    <location>
        <begin position="256"/>
        <end position="270"/>
    </location>
</feature>
<feature type="transmembrane region" description="Helical" evidence="2">
    <location>
        <begin position="70"/>
        <end position="92"/>
    </location>
</feature>
<proteinExistence type="predicted"/>
<dbReference type="OrthoDB" id="5393404at2759"/>
<keyword evidence="4" id="KW-1185">Reference proteome</keyword>
<sequence length="489" mass="54163">MAPAILTSVINSARITLGARVPKDIDIASLGPLAANSALLGRNVVAKRDDNSGQPVHRVGIDPHDINNNAIFALFGLIGVAFVIGGIWFFFWAKNGGFYFKQDDWDDYKSTVLRRKGPNGTILSNATKSTKLGGGSVYKDIDDGMTEATPTVITDFTESTAMSGITAGASDLGAREKRRKKKEQREREKERRREEKAREKEEYRRRKASKRKVGGDGLLIDEEAEKEAKEHLRHYRHEKPARVGGLNKESEASEWDGSTNPTHSTLSQSDAGYPAAPENVYTYNDAGSTVTSELMGNQERTPTSTPTKTGKGGIRKVYSTADKTASRESERDREEARRLREKGRSAGPSARHSRRDFSWKPADDGSTVSSTTPLRAIEEVSTISDRTERSDRSERSERERLERRARHARSKSRGARARDEDVPGSWAQSDVGSESDLGTKVYRHSVHIPIPSSAASSTTASTDFAYAEEKRKKRGGAGYRRDRDRDDLN</sequence>
<evidence type="ECO:0000313" key="4">
    <source>
        <dbReference type="Proteomes" id="UP000275385"/>
    </source>
</evidence>
<feature type="compositionally biased region" description="Low complexity" evidence="1">
    <location>
        <begin position="452"/>
        <end position="462"/>
    </location>
</feature>
<evidence type="ECO:0000256" key="2">
    <source>
        <dbReference type="SAM" id="Phobius"/>
    </source>
</evidence>
<feature type="compositionally biased region" description="Basic and acidic residues" evidence="1">
    <location>
        <begin position="324"/>
        <end position="344"/>
    </location>
</feature>
<feature type="compositionally biased region" description="Polar residues" evidence="1">
    <location>
        <begin position="281"/>
        <end position="300"/>
    </location>
</feature>
<keyword evidence="2" id="KW-1133">Transmembrane helix</keyword>
<accession>A0A420YDF4</accession>
<evidence type="ECO:0000256" key="1">
    <source>
        <dbReference type="SAM" id="MobiDB-lite"/>
    </source>
</evidence>
<organism evidence="3 4">
    <name type="scientific">Coniochaeta pulveracea</name>
    <dbReference type="NCBI Taxonomy" id="177199"/>
    <lineage>
        <taxon>Eukaryota</taxon>
        <taxon>Fungi</taxon>
        <taxon>Dikarya</taxon>
        <taxon>Ascomycota</taxon>
        <taxon>Pezizomycotina</taxon>
        <taxon>Sordariomycetes</taxon>
        <taxon>Sordariomycetidae</taxon>
        <taxon>Coniochaetales</taxon>
        <taxon>Coniochaetaceae</taxon>
        <taxon>Coniochaeta</taxon>
    </lineage>
</organism>
<name>A0A420YDF4_9PEZI</name>
<feature type="compositionally biased region" description="Basic and acidic residues" evidence="1">
    <location>
        <begin position="479"/>
        <end position="489"/>
    </location>
</feature>
<comment type="caution">
    <text evidence="3">The sequence shown here is derived from an EMBL/GenBank/DDBJ whole genome shotgun (WGS) entry which is preliminary data.</text>
</comment>
<dbReference type="AlphaFoldDB" id="A0A420YDF4"/>